<keyword evidence="4 6" id="KW-0472">Membrane</keyword>
<protein>
    <recommendedName>
        <fullName evidence="7">TECPR1-like DysF domain-containing protein</fullName>
    </recommendedName>
</protein>
<evidence type="ECO:0000259" key="7">
    <source>
        <dbReference type="Pfam" id="PF06398"/>
    </source>
</evidence>
<name>L8FUG4_PSED2</name>
<feature type="region of interest" description="Disordered" evidence="5">
    <location>
        <begin position="1"/>
        <end position="81"/>
    </location>
</feature>
<feature type="compositionally biased region" description="Polar residues" evidence="5">
    <location>
        <begin position="23"/>
        <end position="37"/>
    </location>
</feature>
<dbReference type="VEuPathDB" id="FungiDB:GMDG_06597"/>
<dbReference type="PANTHER" id="PTHR28304:SF2">
    <property type="entry name" value="PEROXISOMAL MEMBRANE PROTEIN PEX29"/>
    <property type="match status" value="1"/>
</dbReference>
<keyword evidence="2 6" id="KW-0812">Transmembrane</keyword>
<evidence type="ECO:0000256" key="2">
    <source>
        <dbReference type="ARBA" id="ARBA00022692"/>
    </source>
</evidence>
<feature type="transmembrane region" description="Helical" evidence="6">
    <location>
        <begin position="171"/>
        <end position="191"/>
    </location>
</feature>
<feature type="transmembrane region" description="Helical" evidence="6">
    <location>
        <begin position="268"/>
        <end position="287"/>
    </location>
</feature>
<dbReference type="STRING" id="658429.L8FUG4"/>
<keyword evidence="3 6" id="KW-1133">Transmembrane helix</keyword>
<organism evidence="8 9">
    <name type="scientific">Pseudogymnoascus destructans (strain ATCC MYA-4855 / 20631-21)</name>
    <name type="common">Bat white-nose syndrome fungus</name>
    <name type="synonym">Geomyces destructans</name>
    <dbReference type="NCBI Taxonomy" id="658429"/>
    <lineage>
        <taxon>Eukaryota</taxon>
        <taxon>Fungi</taxon>
        <taxon>Dikarya</taxon>
        <taxon>Ascomycota</taxon>
        <taxon>Pezizomycotina</taxon>
        <taxon>Leotiomycetes</taxon>
        <taxon>Thelebolales</taxon>
        <taxon>Thelebolaceae</taxon>
        <taxon>Pseudogymnoascus</taxon>
    </lineage>
</organism>
<evidence type="ECO:0000256" key="4">
    <source>
        <dbReference type="ARBA" id="ARBA00023136"/>
    </source>
</evidence>
<dbReference type="InterPro" id="IPR052816">
    <property type="entry name" value="Peroxisomal_Membrane_PEX28-32"/>
</dbReference>
<gene>
    <name evidence="8" type="ORF">GMDG_06597</name>
</gene>
<comment type="subcellular location">
    <subcellularLocation>
        <location evidence="1">Membrane</location>
        <topology evidence="1">Multi-pass membrane protein</topology>
    </subcellularLocation>
</comment>
<feature type="compositionally biased region" description="Basic and acidic residues" evidence="5">
    <location>
        <begin position="62"/>
        <end position="77"/>
    </location>
</feature>
<dbReference type="PANTHER" id="PTHR28304">
    <property type="entry name" value="PEROXISOMAL MEMBRANE PROTEIN PEX29"/>
    <property type="match status" value="1"/>
</dbReference>
<keyword evidence="9" id="KW-1185">Reference proteome</keyword>
<sequence>MDEYTNGAFANRDGRVPLIRVDSPSSQSEASHDQPGNENKGKNYSIRWKLGDKARKMVGRSPDNKGDNGEKAGKGDKGPSMQDRLLEKLMQQVIPVEDQPRNQEGSPYSNRIEPPAFSLPTMSANFRRFNSRIGVVFAFQARVVRLLSWRKYPHTISLLAVYTFVCLDPHLLTVLPLAGLLLGVFIPSFIARHPAPPVTLSTSFEYSPRGPALAPAPTVKPVKELSKDFFRNMGDLQNSMEDFSQIHDQILTKLAPPMNFSNEPLSSTVFLFLFMSTAVMFIASHLVPWRFCFLLGGWFVIFSGHPAVAKILASTHDQHVAPRESEAKSWLNTWVAKDIMLDMEPETREVEVFELQKIDNRGEWEPWLYSASPYDPLAAPRIANERPRGTQFFEMVAPPRDWEWSEKKWKLDLWSREWVEERIITGVEVETEGERWVYDIHYEGSNPEPGLREATGKVSQKPKPTWEEGVEGEGKKGQWRRRRWVRLVKRVVVTKSPGEG</sequence>
<dbReference type="AlphaFoldDB" id="L8FUG4"/>
<dbReference type="HOGENOM" id="CLU_024267_1_0_1"/>
<evidence type="ECO:0000313" key="9">
    <source>
        <dbReference type="Proteomes" id="UP000011064"/>
    </source>
</evidence>
<dbReference type="EMBL" id="GL573338">
    <property type="protein sequence ID" value="ELR04169.1"/>
    <property type="molecule type" value="Genomic_DNA"/>
</dbReference>
<feature type="region of interest" description="Disordered" evidence="5">
    <location>
        <begin position="447"/>
        <end position="479"/>
    </location>
</feature>
<dbReference type="Pfam" id="PF06398">
    <property type="entry name" value="Pex24p"/>
    <property type="match status" value="1"/>
</dbReference>
<dbReference type="GO" id="GO:0007031">
    <property type="term" value="P:peroxisome organization"/>
    <property type="evidence" value="ECO:0007669"/>
    <property type="project" value="UniProtKB-ARBA"/>
</dbReference>
<dbReference type="InterPro" id="IPR010482">
    <property type="entry name" value="TECPR1-like_DysF"/>
</dbReference>
<evidence type="ECO:0000256" key="1">
    <source>
        <dbReference type="ARBA" id="ARBA00004141"/>
    </source>
</evidence>
<evidence type="ECO:0000256" key="6">
    <source>
        <dbReference type="SAM" id="Phobius"/>
    </source>
</evidence>
<reference evidence="9" key="1">
    <citation type="submission" date="2010-09" db="EMBL/GenBank/DDBJ databases">
        <title>The genome sequence of Geomyces destructans 20631-21.</title>
        <authorList>
            <consortium name="The Broad Institute Genome Sequencing Platform"/>
            <person name="Cuomo C.A."/>
            <person name="Blehert D.S."/>
            <person name="Lorch J.M."/>
            <person name="Young S.K."/>
            <person name="Zeng Q."/>
            <person name="Gargeya S."/>
            <person name="Fitzgerald M."/>
            <person name="Haas B."/>
            <person name="Abouelleil A."/>
            <person name="Alvarado L."/>
            <person name="Arachchi H.M."/>
            <person name="Berlin A."/>
            <person name="Brown A."/>
            <person name="Chapman S.B."/>
            <person name="Chen Z."/>
            <person name="Dunbar C."/>
            <person name="Freedman E."/>
            <person name="Gearin G."/>
            <person name="Gellesch M."/>
            <person name="Goldberg J."/>
            <person name="Griggs A."/>
            <person name="Gujja S."/>
            <person name="Heiman D."/>
            <person name="Howarth C."/>
            <person name="Larson L."/>
            <person name="Lui A."/>
            <person name="MacDonald P.J.P."/>
            <person name="Montmayeur A."/>
            <person name="Murphy C."/>
            <person name="Neiman D."/>
            <person name="Pearson M."/>
            <person name="Priest M."/>
            <person name="Roberts A."/>
            <person name="Saif S."/>
            <person name="Shea T."/>
            <person name="Shenoy N."/>
            <person name="Sisk P."/>
            <person name="Stolte C."/>
            <person name="Sykes S."/>
            <person name="Wortman J."/>
            <person name="Nusbaum C."/>
            <person name="Birren B."/>
        </authorList>
    </citation>
    <scope>NUCLEOTIDE SEQUENCE [LARGE SCALE GENOMIC DNA]</scope>
    <source>
        <strain evidence="9">ATCC MYA-4855 / 20631-21</strain>
    </source>
</reference>
<feature type="domain" description="TECPR1-like DysF" evidence="7">
    <location>
        <begin position="117"/>
        <end position="486"/>
    </location>
</feature>
<dbReference type="Proteomes" id="UP000011064">
    <property type="component" value="Unassembled WGS sequence"/>
</dbReference>
<accession>L8FUG4</accession>
<evidence type="ECO:0000256" key="3">
    <source>
        <dbReference type="ARBA" id="ARBA00022989"/>
    </source>
</evidence>
<evidence type="ECO:0000313" key="8">
    <source>
        <dbReference type="EMBL" id="ELR04169.1"/>
    </source>
</evidence>
<dbReference type="GO" id="GO:0005778">
    <property type="term" value="C:peroxisomal membrane"/>
    <property type="evidence" value="ECO:0007669"/>
    <property type="project" value="TreeGrafter"/>
</dbReference>
<dbReference type="OrthoDB" id="74314at2759"/>
<dbReference type="FunCoup" id="L8FUG4">
    <property type="interactions" value="55"/>
</dbReference>
<proteinExistence type="predicted"/>
<dbReference type="InParanoid" id="L8FUG4"/>
<evidence type="ECO:0000256" key="5">
    <source>
        <dbReference type="SAM" id="MobiDB-lite"/>
    </source>
</evidence>